<organism evidence="2 3">
    <name type="scientific">Streptomyces rhizosphaericus</name>
    <dbReference type="NCBI Taxonomy" id="114699"/>
    <lineage>
        <taxon>Bacteria</taxon>
        <taxon>Bacillati</taxon>
        <taxon>Actinomycetota</taxon>
        <taxon>Actinomycetes</taxon>
        <taxon>Kitasatosporales</taxon>
        <taxon>Streptomycetaceae</taxon>
        <taxon>Streptomyces</taxon>
        <taxon>Streptomyces violaceusniger group</taxon>
    </lineage>
</organism>
<evidence type="ECO:0000256" key="1">
    <source>
        <dbReference type="SAM" id="MobiDB-lite"/>
    </source>
</evidence>
<reference evidence="2" key="1">
    <citation type="submission" date="2020-02" db="EMBL/GenBank/DDBJ databases">
        <title>A new Streptomyces sp. for controlling soil-borne diseases.</title>
        <authorList>
            <person name="Li X."/>
            <person name="Tian Y."/>
            <person name="Gao K."/>
        </authorList>
    </citation>
    <scope>NUCLEOTIDE SEQUENCE [LARGE SCALE GENOMIC DNA]</scope>
    <source>
        <strain evidence="2">0250</strain>
    </source>
</reference>
<dbReference type="GO" id="GO:0004497">
    <property type="term" value="F:monooxygenase activity"/>
    <property type="evidence" value="ECO:0007669"/>
    <property type="project" value="UniProtKB-KW"/>
</dbReference>
<protein>
    <submittedName>
        <fullName evidence="2">Monooxygenase</fullName>
    </submittedName>
</protein>
<comment type="caution">
    <text evidence="2">The sequence shown here is derived from an EMBL/GenBank/DDBJ whole genome shotgun (WGS) entry which is preliminary data.</text>
</comment>
<feature type="region of interest" description="Disordered" evidence="1">
    <location>
        <begin position="1"/>
        <end position="42"/>
    </location>
</feature>
<proteinExistence type="predicted"/>
<accession>A0A6G4AU95</accession>
<keyword evidence="2" id="KW-0503">Monooxygenase</keyword>
<keyword evidence="2" id="KW-0560">Oxidoreductase</keyword>
<dbReference type="Proteomes" id="UP000476310">
    <property type="component" value="Unassembled WGS sequence"/>
</dbReference>
<sequence>TVRPGGARGHDALLTDGHLGRGPLGAPPVYDRSPLAPATSPDGSVAVGTALGAPVADVPVTAPDGSVVRLRERLGRELLVVLVAPGTGVWDRRHWMRAGLMPRLAAAVAALPLRTELLVTEAYPGAPAHTVLLVRPDGHLAAALSGVRPSALYACADAARGGIAARGAPAEASARR</sequence>
<gene>
    <name evidence="2" type="ORF">G4H13_43635</name>
</gene>
<dbReference type="Gene3D" id="3.40.30.120">
    <property type="match status" value="1"/>
</dbReference>
<dbReference type="EMBL" id="JAAIKT010000100">
    <property type="protein sequence ID" value="NEW77046.1"/>
    <property type="molecule type" value="Genomic_DNA"/>
</dbReference>
<evidence type="ECO:0000313" key="2">
    <source>
        <dbReference type="EMBL" id="NEW77046.1"/>
    </source>
</evidence>
<evidence type="ECO:0000313" key="3">
    <source>
        <dbReference type="Proteomes" id="UP000476310"/>
    </source>
</evidence>
<keyword evidence="3" id="KW-1185">Reference proteome</keyword>
<feature type="non-terminal residue" evidence="2">
    <location>
        <position position="1"/>
    </location>
</feature>
<name>A0A6G4AU95_9ACTN</name>
<dbReference type="AlphaFoldDB" id="A0A6G4AU95"/>